<dbReference type="KEGG" id="bvc:CEP68_07140"/>
<evidence type="ECO:0000256" key="1">
    <source>
        <dbReference type="ARBA" id="ARBA00007613"/>
    </source>
</evidence>
<dbReference type="AlphaFoldDB" id="A0A1Z3U7N2"/>
<sequence length="453" mass="48957">MTIRLRSAIRASACPPPRVRRPRVLTRRAEVSAPSARRALIASWAILPASILLVSVWTAPSKADPQTFDEALARAAAGAPGLRASALGVDAARAAARAAGRLPDPRLTFGLDGFPVTGPFTGQFDQDDFTMLRIGVEQDVPSRARRRAERDIAEAQIGIAGAEESVARREVQIATGLAWIDLFYAERRLAALDDVLKTLEPLWNTAPAGVASGAYRSANALGPVQLKANLDDRRSRLVADLEKARSELARWTGDNDPETAGAPPQDDLDLAALRDGIARLPAVRVYGAAARRADAEVDLARAGRRPDWSFEASYGRRDERFGDLFSVGASVRLPIFPGQRQDPVIAARAADALRVTAERQDAERLLTASLRSALAEHATAKDQWLRSRDVVLPNVLQRSDLETASYAAGRAGIVEVLEAFTAVANARLDTLDREAAVMRQVVQISLTYGNTDR</sequence>
<dbReference type="Gene3D" id="1.20.1600.10">
    <property type="entry name" value="Outer membrane efflux proteins (OEP)"/>
    <property type="match status" value="1"/>
</dbReference>
<dbReference type="PANTHER" id="PTHR30203">
    <property type="entry name" value="OUTER MEMBRANE CATION EFFLUX PROTEIN"/>
    <property type="match status" value="1"/>
</dbReference>
<organism evidence="2 3">
    <name type="scientific">Brevundimonas vesicularis</name>
    <name type="common">Pseudomonas vesicularis</name>
    <dbReference type="NCBI Taxonomy" id="41276"/>
    <lineage>
        <taxon>Bacteria</taxon>
        <taxon>Pseudomonadati</taxon>
        <taxon>Pseudomonadota</taxon>
        <taxon>Alphaproteobacteria</taxon>
        <taxon>Caulobacterales</taxon>
        <taxon>Caulobacteraceae</taxon>
        <taxon>Brevundimonas</taxon>
    </lineage>
</organism>
<proteinExistence type="inferred from homology"/>
<dbReference type="InterPro" id="IPR010131">
    <property type="entry name" value="MdtP/NodT-like"/>
</dbReference>
<dbReference type="Pfam" id="PF02321">
    <property type="entry name" value="OEP"/>
    <property type="match status" value="1"/>
</dbReference>
<accession>A0A1Z3U7N2</accession>
<evidence type="ECO:0000313" key="2">
    <source>
        <dbReference type="EMBL" id="ASE39297.1"/>
    </source>
</evidence>
<dbReference type="GO" id="GO:0015562">
    <property type="term" value="F:efflux transmembrane transporter activity"/>
    <property type="evidence" value="ECO:0007669"/>
    <property type="project" value="InterPro"/>
</dbReference>
<name>A0A1Z3U7N2_BREVE</name>
<dbReference type="Proteomes" id="UP000197050">
    <property type="component" value="Chromosome"/>
</dbReference>
<dbReference type="EMBL" id="CP022048">
    <property type="protein sequence ID" value="ASE39297.1"/>
    <property type="molecule type" value="Genomic_DNA"/>
</dbReference>
<protein>
    <submittedName>
        <fullName evidence="2">TolC family protein</fullName>
    </submittedName>
</protein>
<gene>
    <name evidence="2" type="ORF">CEP68_07140</name>
</gene>
<reference evidence="3" key="1">
    <citation type="submission" date="2017-06" db="EMBL/GenBank/DDBJ databases">
        <title>FDA dAtabase for Regulatory Grade micrObial Sequences (FDA-ARGOS): Supporting development and validation of Infectious Disease Dx tests.</title>
        <authorList>
            <person name="Minogue T."/>
            <person name="Wolcott M."/>
            <person name="Wasieloski L."/>
            <person name="Aguilar W."/>
            <person name="Moore D."/>
            <person name="Tallon L."/>
            <person name="Sadzewicz L."/>
            <person name="Sengamalay N."/>
            <person name="Ott S."/>
            <person name="Godinez A."/>
            <person name="Nagaraj S."/>
            <person name="Nadendla S."/>
            <person name="Geyer C."/>
            <person name="Sichtig H."/>
        </authorList>
    </citation>
    <scope>NUCLEOTIDE SEQUENCE [LARGE SCALE GENOMIC DNA]</scope>
    <source>
        <strain evidence="3">FDAARGOS_289</strain>
    </source>
</reference>
<dbReference type="InterPro" id="IPR003423">
    <property type="entry name" value="OMP_efflux"/>
</dbReference>
<evidence type="ECO:0000313" key="3">
    <source>
        <dbReference type="Proteomes" id="UP000197050"/>
    </source>
</evidence>
<dbReference type="SUPFAM" id="SSF56954">
    <property type="entry name" value="Outer membrane efflux proteins (OEP)"/>
    <property type="match status" value="1"/>
</dbReference>
<comment type="similarity">
    <text evidence="1">Belongs to the outer membrane factor (OMF) (TC 1.B.17) family.</text>
</comment>